<reference evidence="1" key="1">
    <citation type="submission" date="2020-02" db="EMBL/GenBank/DDBJ databases">
        <authorList>
            <person name="Meier V. D."/>
        </authorList>
    </citation>
    <scope>NUCLEOTIDE SEQUENCE</scope>
    <source>
        <strain evidence="1">AVDCRST_MAG18</strain>
    </source>
</reference>
<dbReference type="AlphaFoldDB" id="A0A6J4UUD4"/>
<name>A0A6J4UUD4_9BACT</name>
<sequence>MIRQERGEFNGLACRWLSNGRIRLAVTTGRGPRVVFCGLEGGRNLFAETPDVALDGPYGSLHLLGGHRLWSAPEIVERTYWPDDRPIKLGEMVDGARFIAEPDGGGIVKELTLTLAADEARVTVTHTLRNTGEAAIELAAWALTMVPLGGVALLPQPQGPVDPRALLPNRFMTLWPYSDPTDSRLTWGNRIILMRGEPAPPNKLGYRNAHGWVAHWLDGTLFTKEFAPHLDGAHPDNGCNTECYVNDQFMEVESLGPLVTVGPGQAVEHEELWRLHGGVGPIGDEGAAVAVARTVGLR</sequence>
<accession>A0A6J4UUD4</accession>
<protein>
    <submittedName>
        <fullName evidence="1">Uncharacterized protein</fullName>
    </submittedName>
</protein>
<organism evidence="1">
    <name type="scientific">uncultured Thermomicrobiales bacterium</name>
    <dbReference type="NCBI Taxonomy" id="1645740"/>
    <lineage>
        <taxon>Bacteria</taxon>
        <taxon>Pseudomonadati</taxon>
        <taxon>Thermomicrobiota</taxon>
        <taxon>Thermomicrobia</taxon>
        <taxon>Thermomicrobiales</taxon>
        <taxon>environmental samples</taxon>
    </lineage>
</organism>
<dbReference type="EMBL" id="CADCWN010000059">
    <property type="protein sequence ID" value="CAA9558416.1"/>
    <property type="molecule type" value="Genomic_DNA"/>
</dbReference>
<gene>
    <name evidence="1" type="ORF">AVDCRST_MAG18-875</name>
</gene>
<evidence type="ECO:0000313" key="1">
    <source>
        <dbReference type="EMBL" id="CAA9558416.1"/>
    </source>
</evidence>
<proteinExistence type="predicted"/>